<name>A0A1M4XHZ3_9HYPH</name>
<dbReference type="Proteomes" id="UP000184485">
    <property type="component" value="Unassembled WGS sequence"/>
</dbReference>
<evidence type="ECO:0000256" key="1">
    <source>
        <dbReference type="ARBA" id="ARBA00022723"/>
    </source>
</evidence>
<dbReference type="STRING" id="1122133.SAMN02745157_1255"/>
<evidence type="ECO:0000313" key="4">
    <source>
        <dbReference type="Proteomes" id="UP000184485"/>
    </source>
</evidence>
<dbReference type="Gene3D" id="2.60.120.10">
    <property type="entry name" value="Jelly Rolls"/>
    <property type="match status" value="1"/>
</dbReference>
<dbReference type="InterPro" id="IPR011051">
    <property type="entry name" value="RmlC_Cupin_sf"/>
</dbReference>
<organism evidence="3 4">
    <name type="scientific">Kaistia soli DSM 19436</name>
    <dbReference type="NCBI Taxonomy" id="1122133"/>
    <lineage>
        <taxon>Bacteria</taxon>
        <taxon>Pseudomonadati</taxon>
        <taxon>Pseudomonadota</taxon>
        <taxon>Alphaproteobacteria</taxon>
        <taxon>Hyphomicrobiales</taxon>
        <taxon>Kaistiaceae</taxon>
        <taxon>Kaistia</taxon>
    </lineage>
</organism>
<feature type="domain" description="Cupin type-2" evidence="2">
    <location>
        <begin position="41"/>
        <end position="108"/>
    </location>
</feature>
<protein>
    <submittedName>
        <fullName evidence="3">Cupin domain-containing protein</fullName>
    </submittedName>
</protein>
<gene>
    <name evidence="3" type="ORF">SAMN02745157_1255</name>
</gene>
<dbReference type="EMBL" id="FQUP01000001">
    <property type="protein sequence ID" value="SHE92933.1"/>
    <property type="molecule type" value="Genomic_DNA"/>
</dbReference>
<dbReference type="InterPro" id="IPR014710">
    <property type="entry name" value="RmlC-like_jellyroll"/>
</dbReference>
<sequence length="134" mass="14485">MAEGQFIIAAETPQEHLDWGRLRWMSHPPATGADQLTVIDVTLSPGKGHDFHKHPDQEEVIYVTSGRVEQWVAQEKRLLGPGDAAFIPPGVVHASFNAGSEDAHVVAILGPCIGVNGYVSVEVAGEAPWKDLRT</sequence>
<keyword evidence="1" id="KW-0479">Metal-binding</keyword>
<dbReference type="RefSeq" id="WP_073051837.1">
    <property type="nucleotide sequence ID" value="NZ_FQUP01000001.1"/>
</dbReference>
<keyword evidence="4" id="KW-1185">Reference proteome</keyword>
<evidence type="ECO:0000259" key="2">
    <source>
        <dbReference type="Pfam" id="PF07883"/>
    </source>
</evidence>
<dbReference type="PANTHER" id="PTHR35848:SF6">
    <property type="entry name" value="CUPIN TYPE-2 DOMAIN-CONTAINING PROTEIN"/>
    <property type="match status" value="1"/>
</dbReference>
<dbReference type="InterPro" id="IPR051610">
    <property type="entry name" value="GPI/OXD"/>
</dbReference>
<evidence type="ECO:0000313" key="3">
    <source>
        <dbReference type="EMBL" id="SHE92933.1"/>
    </source>
</evidence>
<dbReference type="Pfam" id="PF07883">
    <property type="entry name" value="Cupin_2"/>
    <property type="match status" value="1"/>
</dbReference>
<accession>A0A1M4XHZ3</accession>
<dbReference type="GO" id="GO:0046872">
    <property type="term" value="F:metal ion binding"/>
    <property type="evidence" value="ECO:0007669"/>
    <property type="project" value="UniProtKB-KW"/>
</dbReference>
<dbReference type="PANTHER" id="PTHR35848">
    <property type="entry name" value="OXALATE-BINDING PROTEIN"/>
    <property type="match status" value="1"/>
</dbReference>
<dbReference type="OrthoDB" id="9791637at2"/>
<proteinExistence type="predicted"/>
<dbReference type="InterPro" id="IPR013096">
    <property type="entry name" value="Cupin_2"/>
</dbReference>
<dbReference type="SUPFAM" id="SSF51182">
    <property type="entry name" value="RmlC-like cupins"/>
    <property type="match status" value="1"/>
</dbReference>
<reference evidence="3 4" key="1">
    <citation type="submission" date="2016-11" db="EMBL/GenBank/DDBJ databases">
        <authorList>
            <person name="Jaros S."/>
            <person name="Januszkiewicz K."/>
            <person name="Wedrychowicz H."/>
        </authorList>
    </citation>
    <scope>NUCLEOTIDE SEQUENCE [LARGE SCALE GENOMIC DNA]</scope>
    <source>
        <strain evidence="3 4">DSM 19436</strain>
    </source>
</reference>
<dbReference type="AlphaFoldDB" id="A0A1M4XHZ3"/>